<reference evidence="3 4" key="2">
    <citation type="journal article" date="2019" name="PLoS Negl. Trop. Dis.">
        <title>Revisiting the worldwide diversity of Leptospira species in the environment.</title>
        <authorList>
            <person name="Vincent A.T."/>
            <person name="Schiettekatte O."/>
            <person name="Bourhy P."/>
            <person name="Veyrier F.J."/>
            <person name="Picardeau M."/>
        </authorList>
    </citation>
    <scope>NUCLEOTIDE SEQUENCE [LARGE SCALE GENOMIC DNA]</scope>
    <source>
        <strain evidence="1 3">201702405</strain>
        <strain evidence="4">201702406</strain>
    </source>
</reference>
<protein>
    <submittedName>
        <fullName evidence="1">Uncharacterized protein</fullName>
    </submittedName>
</protein>
<dbReference type="EMBL" id="RQGV01000016">
    <property type="protein sequence ID" value="TGM12892.1"/>
    <property type="molecule type" value="Genomic_DNA"/>
</dbReference>
<keyword evidence="4" id="KW-1185">Reference proteome</keyword>
<name>A0A5F2C771_9LEPT</name>
<evidence type="ECO:0000313" key="4">
    <source>
        <dbReference type="Proteomes" id="UP000298057"/>
    </source>
</evidence>
<comment type="caution">
    <text evidence="1">The sequence shown here is derived from an EMBL/GenBank/DDBJ whole genome shotgun (WGS) entry which is preliminary data.</text>
</comment>
<dbReference type="Proteomes" id="UP000298057">
    <property type="component" value="Unassembled WGS sequence"/>
</dbReference>
<dbReference type="AlphaFoldDB" id="A0A5F2C771"/>
<reference evidence="2" key="1">
    <citation type="submission" date="2018-10" db="EMBL/GenBank/DDBJ databases">
        <authorList>
            <person name="Vincent A.T."/>
            <person name="Schiettekatte O."/>
            <person name="Bourhy P."/>
            <person name="Veyrier F.J."/>
            <person name="Picardeau M."/>
        </authorList>
    </citation>
    <scope>NUCLEOTIDE SEQUENCE</scope>
    <source>
        <strain evidence="2">201702406</strain>
    </source>
</reference>
<dbReference type="Proteomes" id="UP000297832">
    <property type="component" value="Unassembled WGS sequence"/>
</dbReference>
<dbReference type="RefSeq" id="WP_135625815.1">
    <property type="nucleotide sequence ID" value="NZ_RQGU01000010.1"/>
</dbReference>
<proteinExistence type="predicted"/>
<sequence>MIYNREDFDSVWRLVNNAFFLSRRLPEMVFRKLFLYYTFLEFDVAFAKRGWSEMQKLSSENTENIILAVIEPDPVEYFRKEFGCYNIIKLSKNSSYKEYFSELVEEPQGSPADSIDTNSFIITLIPDSLEWAIWGDRECEILIIGSDKPLINFNSELFYLNIDEAIELMKDLNYKELDSMFFAEFRKNYNGM</sequence>
<organism evidence="1 3">
    <name type="scientific">Leptospira selangorensis</name>
    <dbReference type="NCBI Taxonomy" id="2484982"/>
    <lineage>
        <taxon>Bacteria</taxon>
        <taxon>Pseudomonadati</taxon>
        <taxon>Spirochaetota</taxon>
        <taxon>Spirochaetia</taxon>
        <taxon>Leptospirales</taxon>
        <taxon>Leptospiraceae</taxon>
        <taxon>Leptospira</taxon>
    </lineage>
</organism>
<accession>A0A5F2C771</accession>
<dbReference type="EMBL" id="RQGU01000010">
    <property type="protein sequence ID" value="TGM30954.1"/>
    <property type="molecule type" value="Genomic_DNA"/>
</dbReference>
<evidence type="ECO:0000313" key="2">
    <source>
        <dbReference type="EMBL" id="TGM30954.1"/>
    </source>
</evidence>
<evidence type="ECO:0000313" key="3">
    <source>
        <dbReference type="Proteomes" id="UP000297832"/>
    </source>
</evidence>
<evidence type="ECO:0000313" key="1">
    <source>
        <dbReference type="EMBL" id="TGM12892.1"/>
    </source>
</evidence>
<gene>
    <name evidence="1" type="ORF">EHQ81_13500</name>
    <name evidence="2" type="ORF">EHQ82_01340</name>
</gene>